<reference evidence="7" key="1">
    <citation type="submission" date="2020-11" db="EMBL/GenBank/DDBJ databases">
        <authorList>
            <person name="Tran Van P."/>
        </authorList>
    </citation>
    <scope>NUCLEOTIDE SEQUENCE</scope>
</reference>
<evidence type="ECO:0008006" key="9">
    <source>
        <dbReference type="Google" id="ProtNLM"/>
    </source>
</evidence>
<dbReference type="Gene3D" id="1.10.530.40">
    <property type="match status" value="1"/>
</dbReference>
<evidence type="ECO:0000256" key="6">
    <source>
        <dbReference type="ARBA" id="ARBA00023295"/>
    </source>
</evidence>
<dbReference type="GO" id="GO:0003796">
    <property type="term" value="F:lysozyme activity"/>
    <property type="evidence" value="ECO:0007669"/>
    <property type="project" value="UniProtKB-EC"/>
</dbReference>
<dbReference type="InterPro" id="IPR002196">
    <property type="entry name" value="Glyco_hydro_24"/>
</dbReference>
<dbReference type="InterPro" id="IPR023346">
    <property type="entry name" value="Lysozyme-like_dom_sf"/>
</dbReference>
<keyword evidence="3" id="KW-0081">Bacteriolytic enzyme</keyword>
<dbReference type="GO" id="GO:0016998">
    <property type="term" value="P:cell wall macromolecule catabolic process"/>
    <property type="evidence" value="ECO:0007669"/>
    <property type="project" value="InterPro"/>
</dbReference>
<gene>
    <name evidence="7" type="ORF">OSB1V03_LOCUS10326</name>
</gene>
<evidence type="ECO:0000256" key="5">
    <source>
        <dbReference type="ARBA" id="ARBA00023200"/>
    </source>
</evidence>
<dbReference type="Pfam" id="PF00959">
    <property type="entry name" value="Phage_lysozyme"/>
    <property type="match status" value="1"/>
</dbReference>
<dbReference type="PANTHER" id="PTHR38107">
    <property type="match status" value="1"/>
</dbReference>
<dbReference type="GO" id="GO:0042742">
    <property type="term" value="P:defense response to bacterium"/>
    <property type="evidence" value="ECO:0007669"/>
    <property type="project" value="UniProtKB-KW"/>
</dbReference>
<dbReference type="AlphaFoldDB" id="A0A7R9KVP1"/>
<dbReference type="GO" id="GO:0031640">
    <property type="term" value="P:killing of cells of another organism"/>
    <property type="evidence" value="ECO:0007669"/>
    <property type="project" value="UniProtKB-KW"/>
</dbReference>
<evidence type="ECO:0000256" key="4">
    <source>
        <dbReference type="ARBA" id="ARBA00022801"/>
    </source>
</evidence>
<protein>
    <recommendedName>
        <fullName evidence="9">Lysozyme</fullName>
    </recommendedName>
</protein>
<dbReference type="InterPro" id="IPR034690">
    <property type="entry name" value="Endolysin_T4_type"/>
</dbReference>
<dbReference type="OrthoDB" id="6338733at2759"/>
<dbReference type="PANTHER" id="PTHR38107:SF3">
    <property type="entry name" value="LYSOZYME RRRD-RELATED"/>
    <property type="match status" value="1"/>
</dbReference>
<dbReference type="Proteomes" id="UP000759131">
    <property type="component" value="Unassembled WGS sequence"/>
</dbReference>
<evidence type="ECO:0000256" key="1">
    <source>
        <dbReference type="ARBA" id="ARBA00000632"/>
    </source>
</evidence>
<evidence type="ECO:0000313" key="7">
    <source>
        <dbReference type="EMBL" id="CAD7629912.1"/>
    </source>
</evidence>
<keyword evidence="5" id="KW-1035">Host cytoplasm</keyword>
<dbReference type="EMBL" id="CAJPIZ010007487">
    <property type="protein sequence ID" value="CAG2110342.1"/>
    <property type="molecule type" value="Genomic_DNA"/>
</dbReference>
<dbReference type="CDD" id="cd00737">
    <property type="entry name" value="lyz_endolysin_autolysin"/>
    <property type="match status" value="1"/>
</dbReference>
<comment type="catalytic activity">
    <reaction evidence="1">
        <text>Hydrolysis of (1-&gt;4)-beta-linkages between N-acetylmuramic acid and N-acetyl-D-glucosamine residues in a peptidoglycan and between N-acetyl-D-glucosamine residues in chitodextrins.</text>
        <dbReference type="EC" id="3.2.1.17"/>
    </reaction>
</comment>
<evidence type="ECO:0000313" key="8">
    <source>
        <dbReference type="Proteomes" id="UP000759131"/>
    </source>
</evidence>
<sequence length="303" mass="34078">MCKQPAYNTCNTNKSDYVVCNTPKLPTEPIVCKKVTFANPDNKFCYGDKMCNTLANVYNTNLLEHKFTMDKQPSFNNNAYALANNSVWKQTTANPCYSDIYGKNLNMNTHSTVTYRTQNVLNVATKSPVTNFNINQDSYKANQATIKLIKKAEGCKYQIYDDLTGNVIKPGDKFKGKPTVCVGHMLDKDYEGIKLLEVVSPERCEQMLRKDLVRFEECVSRLVPPGTNSNQKGALVSFTFNLGCNTLKGSDLLKLMWAGDFAGAAKKFDKYVYAGPPDNKQIMAGLVTRRRLERELFETPSND</sequence>
<name>A0A7R9KVP1_9ACAR</name>
<keyword evidence="2" id="KW-0929">Antimicrobial</keyword>
<dbReference type="EMBL" id="OC862062">
    <property type="protein sequence ID" value="CAD7629912.1"/>
    <property type="molecule type" value="Genomic_DNA"/>
</dbReference>
<keyword evidence="6" id="KW-0326">Glycosidase</keyword>
<dbReference type="GO" id="GO:0009253">
    <property type="term" value="P:peptidoglycan catabolic process"/>
    <property type="evidence" value="ECO:0007669"/>
    <property type="project" value="InterPro"/>
</dbReference>
<organism evidence="7">
    <name type="scientific">Medioppia subpectinata</name>
    <dbReference type="NCBI Taxonomy" id="1979941"/>
    <lineage>
        <taxon>Eukaryota</taxon>
        <taxon>Metazoa</taxon>
        <taxon>Ecdysozoa</taxon>
        <taxon>Arthropoda</taxon>
        <taxon>Chelicerata</taxon>
        <taxon>Arachnida</taxon>
        <taxon>Acari</taxon>
        <taxon>Acariformes</taxon>
        <taxon>Sarcoptiformes</taxon>
        <taxon>Oribatida</taxon>
        <taxon>Brachypylina</taxon>
        <taxon>Oppioidea</taxon>
        <taxon>Oppiidae</taxon>
        <taxon>Medioppia</taxon>
    </lineage>
</organism>
<evidence type="ECO:0000256" key="3">
    <source>
        <dbReference type="ARBA" id="ARBA00022638"/>
    </source>
</evidence>
<dbReference type="HAMAP" id="MF_04110">
    <property type="entry name" value="ENDOLYSIN_T4"/>
    <property type="match status" value="1"/>
</dbReference>
<dbReference type="InterPro" id="IPR033907">
    <property type="entry name" value="Endolysin_autolysin"/>
</dbReference>
<evidence type="ECO:0000256" key="2">
    <source>
        <dbReference type="ARBA" id="ARBA00022529"/>
    </source>
</evidence>
<dbReference type="InterPro" id="IPR051018">
    <property type="entry name" value="Bacteriophage_GH24"/>
</dbReference>
<dbReference type="InterPro" id="IPR023347">
    <property type="entry name" value="Lysozyme_dom_sf"/>
</dbReference>
<dbReference type="SUPFAM" id="SSF53955">
    <property type="entry name" value="Lysozyme-like"/>
    <property type="match status" value="1"/>
</dbReference>
<keyword evidence="4" id="KW-0378">Hydrolase</keyword>
<accession>A0A7R9KVP1</accession>
<keyword evidence="8" id="KW-1185">Reference proteome</keyword>
<proteinExistence type="inferred from homology"/>